<evidence type="ECO:0000256" key="7">
    <source>
        <dbReference type="ARBA" id="ARBA00023203"/>
    </source>
</evidence>
<dbReference type="FunFam" id="2.60.40.10:FF:000138">
    <property type="entry name" value="filamin-B isoform X1"/>
    <property type="match status" value="1"/>
</dbReference>
<dbReference type="InterPro" id="IPR044801">
    <property type="entry name" value="Filamin"/>
</dbReference>
<dbReference type="FunFam" id="2.60.40.10:FF:000168">
    <property type="entry name" value="filamin-C isoform X2"/>
    <property type="match status" value="1"/>
</dbReference>
<dbReference type="SMART" id="SM00033">
    <property type="entry name" value="CH"/>
    <property type="match status" value="2"/>
</dbReference>
<gene>
    <name evidence="12" type="primary">FLNC</name>
    <name evidence="12" type="synonym">flncb</name>
</gene>
<dbReference type="Pfam" id="PF00630">
    <property type="entry name" value="Filamin"/>
    <property type="match status" value="24"/>
</dbReference>
<feature type="domain" description="Calponin-homology (CH)" evidence="11">
    <location>
        <begin position="139"/>
        <end position="242"/>
    </location>
</feature>
<dbReference type="FunFam" id="2.60.40.10:FF:000007">
    <property type="entry name" value="Filamin-B isoform C"/>
    <property type="match status" value="3"/>
</dbReference>
<proteinExistence type="inferred from homology"/>
<feature type="repeat" description="Filamin" evidence="9">
    <location>
        <begin position="2362"/>
        <end position="2454"/>
    </location>
</feature>
<dbReference type="PANTHER" id="PTHR38537:SF12">
    <property type="entry name" value="FILAMIN-C"/>
    <property type="match status" value="1"/>
</dbReference>
<feature type="repeat" description="Filamin" evidence="9">
    <location>
        <begin position="1731"/>
        <end position="1800"/>
    </location>
</feature>
<accession>A0A8C7DFX3</accession>
<dbReference type="SUPFAM" id="SSF47576">
    <property type="entry name" value="Calponin-homology domain, CH-domain"/>
    <property type="match status" value="1"/>
</dbReference>
<feature type="repeat" description="Filamin" evidence="9">
    <location>
        <begin position="642"/>
        <end position="738"/>
    </location>
</feature>
<dbReference type="CDD" id="cd21310">
    <property type="entry name" value="CH_FLNC_rpt1"/>
    <property type="match status" value="1"/>
</dbReference>
<dbReference type="Ensembl" id="ENSOKIT00005021003.1">
    <property type="protein sequence ID" value="ENSOKIP00005019712.1"/>
    <property type="gene ID" value="ENSOKIG00005007362.1"/>
</dbReference>
<dbReference type="PROSITE" id="PS50194">
    <property type="entry name" value="FILAMIN_REPEAT"/>
    <property type="match status" value="24"/>
</dbReference>
<feature type="repeat" description="Filamin" evidence="9">
    <location>
        <begin position="1130"/>
        <end position="1224"/>
    </location>
</feature>
<dbReference type="SUPFAM" id="SSF81296">
    <property type="entry name" value="E set domains"/>
    <property type="match status" value="24"/>
</dbReference>
<evidence type="ECO:0000313" key="13">
    <source>
        <dbReference type="Proteomes" id="UP000694557"/>
    </source>
</evidence>
<dbReference type="GO" id="GO:0007399">
    <property type="term" value="P:nervous system development"/>
    <property type="evidence" value="ECO:0007669"/>
    <property type="project" value="UniProtKB-ARBA"/>
</dbReference>
<dbReference type="FunFam" id="2.60.40.10:FF:000126">
    <property type="entry name" value="filamin-C isoform X1"/>
    <property type="match status" value="1"/>
</dbReference>
<comment type="similarity">
    <text evidence="2">Belongs to the filamin family.</text>
</comment>
<reference evidence="12" key="1">
    <citation type="submission" date="2025-08" db="UniProtKB">
        <authorList>
            <consortium name="Ensembl"/>
        </authorList>
    </citation>
    <scope>IDENTIFICATION</scope>
</reference>
<dbReference type="FunFam" id="2.60.40.10:FF:000102">
    <property type="entry name" value="filamin-B isoform X2"/>
    <property type="match status" value="1"/>
</dbReference>
<feature type="repeat" description="Filamin" evidence="9">
    <location>
        <begin position="1037"/>
        <end position="1129"/>
    </location>
</feature>
<keyword evidence="13" id="KW-1185">Reference proteome</keyword>
<dbReference type="InterPro" id="IPR001715">
    <property type="entry name" value="CH_dom"/>
</dbReference>
<keyword evidence="8" id="KW-0206">Cytoskeleton</keyword>
<feature type="repeat" description="Filamin" evidence="9">
    <location>
        <begin position="350"/>
        <end position="448"/>
    </location>
</feature>
<evidence type="ECO:0000256" key="2">
    <source>
        <dbReference type="ARBA" id="ARBA00009238"/>
    </source>
</evidence>
<dbReference type="InterPro" id="IPR036872">
    <property type="entry name" value="CH_dom_sf"/>
</dbReference>
<feature type="repeat" description="Filamin" evidence="9">
    <location>
        <begin position="2071"/>
        <end position="2168"/>
    </location>
</feature>
<evidence type="ECO:0000259" key="11">
    <source>
        <dbReference type="PROSITE" id="PS50021"/>
    </source>
</evidence>
<dbReference type="FunFam" id="2.60.40.10:FF:000001">
    <property type="entry name" value="Filamin-C isoform b"/>
    <property type="match status" value="5"/>
</dbReference>
<dbReference type="GO" id="GO:0005856">
    <property type="term" value="C:cytoskeleton"/>
    <property type="evidence" value="ECO:0007669"/>
    <property type="project" value="UniProtKB-SubCell"/>
</dbReference>
<feature type="repeat" description="Filamin" evidence="9">
    <location>
        <begin position="250"/>
        <end position="348"/>
    </location>
</feature>
<feature type="repeat" description="Filamin" evidence="9">
    <location>
        <begin position="842"/>
        <end position="940"/>
    </location>
</feature>
<dbReference type="InterPro" id="IPR013783">
    <property type="entry name" value="Ig-like_fold"/>
</dbReference>
<dbReference type="PROSITE" id="PS00019">
    <property type="entry name" value="ACTININ_1"/>
    <property type="match status" value="1"/>
</dbReference>
<keyword evidence="5" id="KW-0677">Repeat</keyword>
<feature type="repeat" description="Filamin" evidence="9">
    <location>
        <begin position="546"/>
        <end position="638"/>
    </location>
</feature>
<dbReference type="PANTHER" id="PTHR38537">
    <property type="entry name" value="JITTERBUG, ISOFORM N"/>
    <property type="match status" value="1"/>
</dbReference>
<feature type="repeat" description="Filamin" evidence="9">
    <location>
        <begin position="739"/>
        <end position="841"/>
    </location>
</feature>
<keyword evidence="3" id="KW-0963">Cytoplasm</keyword>
<dbReference type="GeneTree" id="ENSGT00940000153588"/>
<evidence type="ECO:0000256" key="8">
    <source>
        <dbReference type="ARBA" id="ARBA00023212"/>
    </source>
</evidence>
<feature type="region of interest" description="Disordered" evidence="10">
    <location>
        <begin position="970"/>
        <end position="991"/>
    </location>
</feature>
<feature type="repeat" description="Filamin" evidence="9">
    <location>
        <begin position="1418"/>
        <end position="1513"/>
    </location>
</feature>
<feature type="repeat" description="Filamin" evidence="9">
    <location>
        <begin position="1514"/>
        <end position="1610"/>
    </location>
</feature>
<dbReference type="FunFam" id="2.60.40.10:FF:000115">
    <property type="entry name" value="filamin-C isoform X1"/>
    <property type="match status" value="1"/>
</dbReference>
<dbReference type="FunFam" id="2.60.40.10:FF:000105">
    <property type="entry name" value="filamin-C isoform X1"/>
    <property type="match status" value="1"/>
</dbReference>
<dbReference type="PROSITE" id="PS50021">
    <property type="entry name" value="CH"/>
    <property type="match status" value="2"/>
</dbReference>
<evidence type="ECO:0000256" key="1">
    <source>
        <dbReference type="ARBA" id="ARBA00004245"/>
    </source>
</evidence>
<reference evidence="12" key="2">
    <citation type="submission" date="2025-09" db="UniProtKB">
        <authorList>
            <consortium name="Ensembl"/>
        </authorList>
    </citation>
    <scope>IDENTIFICATION</scope>
</reference>
<keyword evidence="7" id="KW-0009">Actin-binding</keyword>
<name>A0A8C7DFX3_ONCKI</name>
<feature type="domain" description="Calponin-homology (CH)" evidence="11">
    <location>
        <begin position="16"/>
        <end position="122"/>
    </location>
</feature>
<dbReference type="SMART" id="SM00557">
    <property type="entry name" value="IG_FLMN"/>
    <property type="match status" value="24"/>
</dbReference>
<dbReference type="InterPro" id="IPR017868">
    <property type="entry name" value="Filamin/ABP280_repeat-like"/>
</dbReference>
<dbReference type="FunFam" id="2.60.40.10:FF:000079">
    <property type="entry name" value="Filamin-B isoform C"/>
    <property type="match status" value="1"/>
</dbReference>
<evidence type="ECO:0000256" key="6">
    <source>
        <dbReference type="ARBA" id="ARBA00022843"/>
    </source>
</evidence>
<keyword evidence="6" id="KW-0832">Ubl conjugation</keyword>
<feature type="repeat" description="Filamin" evidence="9">
    <location>
        <begin position="941"/>
        <end position="1036"/>
    </location>
</feature>
<feature type="repeat" description="Filamin" evidence="9">
    <location>
        <begin position="2171"/>
        <end position="2263"/>
    </location>
</feature>
<dbReference type="Pfam" id="PF00307">
    <property type="entry name" value="CH"/>
    <property type="match status" value="2"/>
</dbReference>
<dbReference type="Gene3D" id="1.10.418.10">
    <property type="entry name" value="Calponin-like domain"/>
    <property type="match status" value="2"/>
</dbReference>
<evidence type="ECO:0000256" key="3">
    <source>
        <dbReference type="ARBA" id="ARBA00022490"/>
    </source>
</evidence>
<protein>
    <submittedName>
        <fullName evidence="12">Filamin C</fullName>
    </submittedName>
</protein>
<dbReference type="FunFam" id="2.60.40.10:FF:000042">
    <property type="entry name" value="Filamin-B isoform B"/>
    <property type="match status" value="2"/>
</dbReference>
<sequence>MPATEKDLAEDAPWKKIQQNTFTRWCNEHLKCLNKRINDLQKDLTDGLKLIGLLEVLSQKKMYRKYHARPNFRQMKLENVSVALEFLEREHIKLVSIDSKAIVDGNLKLILGLIWTLILHYSISMPMWEDEDDEDAKKLTPKQRLLGWIQNKVPQLHINNFHRDWRDGKALGALVDNCAPGLCPDWETWDPSQPVENAREAMQQADDWLGVPQVIAPEEIVDPNVDEHSVMTYLSQFPKSKLKPGAPLRSKTLHPKKAKAYGPGIAPRGNMVLKPAEFIVETVEAGLGEVLVYVEDPEGHTEEARVIPNNDKNRTYSVIYLPKVEGLHKVKVLFAGQDIDRSPFVVSVSKAMGDPNKVQARGPGLEPIGNVANKPTYFDIYTAGAGAGDVGVIIVDSQGRRDTVEIILENKGDSIFRCTYCPILEGSHVIYVTFAGQQIPRSPFTVHISEASNPNVCRASGRGLQPKGVRVKEVADFKVYTKGAGSGELKVTAKGPKGLEEPVKVRDTGEGVYECDYYPIMTGKYTITIIWGGQTIPRSPFEVVVSEDVGPQKVRAWGPGLETGMVGKSADFVVEAIGTEVGTLGFSIEGPSQAKIECDDKGDGSCDVRYWPTEPGDYAVHVICDDEDIKDSPFMAHILLTANDVFPEKVKSYGPGLEPIGCIVNKPAEFTIDTSRAGRGQLKIYAQDAEGFPIDIQITENGDSTFLCVYIPTKPIKHTIIITWGEVNVPNSPFRVTIGEGSHPDNVKVYGPGVEKSGLKANEPTYFTVDCCEAGQGDVSIGIKCAPGVVGPAEADIDFDIIKNDNDTFTVKYMPPGPGRYTIMVLFADHEIPISPFRIKVDPSHDANKVRAEGPGLNKTGVEVGKPTHFTIYTKGAGKAKPEVHFTGAAKGDAVRDFEIIDNHDYSYTVRYTAVQQSNMSISICHGGDPIPKSPFNITVAPPLDLNKVKVQGLNNKVDVGKDQEFTVSTHGVGGQGKMDVKITSPSRRPIPCKLESDTANEVHTVKYIPPEEGPYKVDISYDGNPVPGSPFTVEGVMPPDPSKVRAYGPGLQGGMVGKPAPFAIDTKGAGTGGLGLTVEGPCEAKIECQDNGDGSCSVSYLPTEPGEYAINILFAEQHIPGSPFKAMVQSVFDPSKVTASGPGLERGKVNEAGSFVVDCAKAGDAELTIEIISDSGSKAEVHVQNNSDGTYSITYIPQFHGMYTITIKYGGHAVPKFPARVQVDPAVDTSGVKVYGPGVEPRGVLREVTTHFIVDARAKSKTGGSHVKARIVNPTGANTDAYITDKGEGTYRVEYTAYEDGMHLIEVLYDDVAVPNSPFHVPVTEGCDPSRVRAYGPGLEEGLVNKPNRFTVETRGAGTGGLGLAIEGPSEAKMSCKDNKDGSCSVEYIPFTPGDYDVNITFGGLPIPGSPFRVPVRELVDPSKVRCSGPGLGSGVRAHVLQTFTVDTSKAGLAPLGVVLYGPTGVAEPVNITDNGDGTHTATYTPAKDGPYTVCVKYADQEVPRSPYKIKTLPAHDASKVRASGPGLNAQGVPASLPVEFTIDARDAGEGLLTVQILDPEGKPKKANIRDNRDGTYTVSYVPDMAGRYTITIKYGGDEIPYSPYRIHALPIGDASKCLGPTIQIGEETVITVDAKAAGKGKVTCKVSTPDGAELDVDVVENSDGTFDIYYTAPEPGKYVITIRFGGEHIPNSPFHVVVTLTSTSPPPSPSATEEPVTTGDIMEPMLRPFNLVIPFTVQKGEITGEVRMPSGKTARPNITDNKDGTVTVKYAPTEKGLHEMDIKYDGNHIPGSPLQFYVDAINSGHVTAYGPGLSHGMVNKPATFTIVTKDAGEGGLSLAVEGPSKAEINCKDNKDGTCTVSYLPTVPGDYNIIVKFDNKHIAGSPYTAKITDDTMRTSQLNVGTATDVSLKISETDLSSLTASIRAPSGNEEPCLLKRLPNRHIGISFTPKEVGEHVVSVKKNGTHVTNSPFKIMVGQSEIGDASKVKVFGQGLVEGHIFEVAEFIVDTRNAGYGGLGLSIEGPSKVDINCEDVEDGTCKVTYCPTEPGNYIINIKFADQHVPGSPFTVKVCGEGRVKESITRKRHAPSIATVGSTCDLNLKIPGENRYGLCVVTSPGGKTEDAEIIDGEDSTYSVRFIPQEMGPHTVNVKYRGQHVPGSPFQFTVGPLGEGGAHKVRAGGTGLDRGVAGVAAEFSIWTREAGAGGLSIAVEGPSKAEISFEDRKDGSCGVAYVVQEPGDYEVSIKFNDEHIPDSPFIVPIATLSDNSRRLTVTSLQEMGLKVGQEASFAVQLNGARGLIDAKVHTPSGAVEECYVTELDSDQHAIRFIPRENGVHSIEVRFNGSHIPGSPFKIRVGEIGQVGDPGMVSAFGPGLEGGTTGAASDFVVNTCNAGSGALSVTIDGPSKVKMDCQDCPEGYKVTYTPMAPGSYLITIKYGGPSHIVGSPFKAKVTGARLSGGHSLHETSSVLVETVTKTSSSSSSMGVAYGPKFSSDASKVVSRGAGLSKAFVGQKNTFTVCTHADTQVCTHTPCEEVYVKHLGNRMYNVTYTVKEQGNYILIVKWGDENVPGSPFHVTVP</sequence>
<feature type="repeat" description="Filamin" evidence="9">
    <location>
        <begin position="1620"/>
        <end position="1700"/>
    </location>
</feature>
<dbReference type="FunFam" id="2.60.40.10:FF:000125">
    <property type="entry name" value="filamin-B isoform X1"/>
    <property type="match status" value="1"/>
</dbReference>
<dbReference type="InterPro" id="IPR001589">
    <property type="entry name" value="Actinin_actin-bd_CS"/>
</dbReference>
<comment type="subcellular location">
    <subcellularLocation>
        <location evidence="1">Cytoplasm</location>
        <location evidence="1">Cytoskeleton</location>
    </subcellularLocation>
</comment>
<feature type="repeat" description="Filamin" evidence="9">
    <location>
        <begin position="1890"/>
        <end position="1978"/>
    </location>
</feature>
<feature type="repeat" description="Filamin" evidence="9">
    <location>
        <begin position="1325"/>
        <end position="1417"/>
    </location>
</feature>
<evidence type="ECO:0000256" key="4">
    <source>
        <dbReference type="ARBA" id="ARBA00022553"/>
    </source>
</evidence>
<dbReference type="FunFam" id="2.60.40.10:FF:000118">
    <property type="entry name" value="filamin-C isoform X2"/>
    <property type="match status" value="1"/>
</dbReference>
<dbReference type="FunFam" id="2.60.40.10:FF:000157">
    <property type="entry name" value="filamin-C isoform X1"/>
    <property type="match status" value="1"/>
</dbReference>
<feature type="repeat" description="Filamin" evidence="9">
    <location>
        <begin position="1981"/>
        <end position="2073"/>
    </location>
</feature>
<dbReference type="FunFam" id="1.10.418.10:FF:000006">
    <property type="entry name" value="Filamin-B isoform A"/>
    <property type="match status" value="1"/>
</dbReference>
<evidence type="ECO:0000256" key="10">
    <source>
        <dbReference type="SAM" id="MobiDB-lite"/>
    </source>
</evidence>
<evidence type="ECO:0000256" key="9">
    <source>
        <dbReference type="PROSITE-ProRule" id="PRU00087"/>
    </source>
</evidence>
<feature type="repeat" description="Filamin" evidence="9">
    <location>
        <begin position="1800"/>
        <end position="1892"/>
    </location>
</feature>
<dbReference type="Gene3D" id="2.60.40.10">
    <property type="entry name" value="Immunoglobulins"/>
    <property type="match status" value="24"/>
</dbReference>
<dbReference type="GO" id="GO:0030036">
    <property type="term" value="P:actin cytoskeleton organization"/>
    <property type="evidence" value="ECO:0007669"/>
    <property type="project" value="InterPro"/>
</dbReference>
<dbReference type="FunFam" id="1.10.418.10:FF:000008">
    <property type="entry name" value="Filamin-B isoform C"/>
    <property type="match status" value="1"/>
</dbReference>
<dbReference type="InterPro" id="IPR001298">
    <property type="entry name" value="Filamin/ABP280_rpt"/>
</dbReference>
<feature type="repeat" description="Filamin" evidence="9">
    <location>
        <begin position="2493"/>
        <end position="2580"/>
    </location>
</feature>
<dbReference type="FunFam" id="2.60.40.10:FF:000096">
    <property type="entry name" value="filamin-C isoform X2"/>
    <property type="match status" value="1"/>
</dbReference>
<dbReference type="GO" id="GO:0051015">
    <property type="term" value="F:actin filament binding"/>
    <property type="evidence" value="ECO:0007669"/>
    <property type="project" value="InterPro"/>
</dbReference>
<dbReference type="Proteomes" id="UP000694557">
    <property type="component" value="Unassembled WGS sequence"/>
</dbReference>
<evidence type="ECO:0000313" key="12">
    <source>
        <dbReference type="Ensembl" id="ENSOKIP00005019712.1"/>
    </source>
</evidence>
<dbReference type="InterPro" id="IPR014756">
    <property type="entry name" value="Ig_E-set"/>
</dbReference>
<feature type="repeat" description="Filamin" evidence="9">
    <location>
        <begin position="1225"/>
        <end position="1324"/>
    </location>
</feature>
<feature type="repeat" description="Filamin" evidence="9">
    <location>
        <begin position="2265"/>
        <end position="2358"/>
    </location>
</feature>
<dbReference type="FunFam" id="2.60.40.10:FF:000092">
    <property type="entry name" value="Filamin-B isoform B"/>
    <property type="match status" value="1"/>
</dbReference>
<dbReference type="FunFam" id="2.60.40.10:FF:000122">
    <property type="entry name" value="filamin-C isoform X2"/>
    <property type="match status" value="1"/>
</dbReference>
<feature type="repeat" description="Filamin" evidence="9">
    <location>
        <begin position="449"/>
        <end position="545"/>
    </location>
</feature>
<dbReference type="PROSITE" id="PS00020">
    <property type="entry name" value="ACTININ_2"/>
    <property type="match status" value="1"/>
</dbReference>
<evidence type="ECO:0000256" key="5">
    <source>
        <dbReference type="ARBA" id="ARBA00022737"/>
    </source>
</evidence>
<keyword evidence="4" id="KW-0597">Phosphoprotein</keyword>
<organism evidence="12 13">
    <name type="scientific">Oncorhynchus kisutch</name>
    <name type="common">Coho salmon</name>
    <name type="synonym">Salmo kisutch</name>
    <dbReference type="NCBI Taxonomy" id="8019"/>
    <lineage>
        <taxon>Eukaryota</taxon>
        <taxon>Metazoa</taxon>
        <taxon>Chordata</taxon>
        <taxon>Craniata</taxon>
        <taxon>Vertebrata</taxon>
        <taxon>Euteleostomi</taxon>
        <taxon>Actinopterygii</taxon>
        <taxon>Neopterygii</taxon>
        <taxon>Teleostei</taxon>
        <taxon>Protacanthopterygii</taxon>
        <taxon>Salmoniformes</taxon>
        <taxon>Salmonidae</taxon>
        <taxon>Salmoninae</taxon>
        <taxon>Oncorhynchus</taxon>
    </lineage>
</organism>